<dbReference type="SUPFAM" id="SSF52129">
    <property type="entry name" value="Caspase-like"/>
    <property type="match status" value="1"/>
</dbReference>
<dbReference type="Gene3D" id="3.40.50.1460">
    <property type="match status" value="1"/>
</dbReference>
<name>A0A450SLZ1_9GAMM</name>
<dbReference type="InterPro" id="IPR011600">
    <property type="entry name" value="Pept_C14_caspase"/>
</dbReference>
<dbReference type="GO" id="GO:0006508">
    <property type="term" value="P:proteolysis"/>
    <property type="evidence" value="ECO:0007669"/>
    <property type="project" value="InterPro"/>
</dbReference>
<proteinExistence type="predicted"/>
<dbReference type="GO" id="GO:0004197">
    <property type="term" value="F:cysteine-type endopeptidase activity"/>
    <property type="evidence" value="ECO:0007669"/>
    <property type="project" value="InterPro"/>
</dbReference>
<dbReference type="PANTHER" id="PTHR22576">
    <property type="entry name" value="MUCOSA ASSOCIATED LYMPHOID TISSUE LYMPHOMA TRANSLOCATION PROTEIN 1/PARACASPASE"/>
    <property type="match status" value="1"/>
</dbReference>
<dbReference type="InterPro" id="IPR052039">
    <property type="entry name" value="Caspase-related_regulators"/>
</dbReference>
<gene>
    <name evidence="2" type="ORF">BECKDK2373C_GA0170839_10445</name>
</gene>
<protein>
    <submittedName>
        <fullName evidence="2">Caspase domain-containing protein</fullName>
    </submittedName>
</protein>
<dbReference type="SUPFAM" id="SSF69322">
    <property type="entry name" value="Tricorn protease domain 2"/>
    <property type="match status" value="1"/>
</dbReference>
<dbReference type="EMBL" id="CAADEY010000044">
    <property type="protein sequence ID" value="VFJ54625.1"/>
    <property type="molecule type" value="Genomic_DNA"/>
</dbReference>
<dbReference type="PANTHER" id="PTHR22576:SF37">
    <property type="entry name" value="MUCOSA-ASSOCIATED LYMPHOID TISSUE LYMPHOMA TRANSLOCATION PROTEIN 1"/>
    <property type="match status" value="1"/>
</dbReference>
<dbReference type="InterPro" id="IPR001309">
    <property type="entry name" value="Pept_C14_p20"/>
</dbReference>
<dbReference type="AlphaFoldDB" id="A0A450SLZ1"/>
<dbReference type="Pfam" id="PF00656">
    <property type="entry name" value="Peptidase_C14"/>
    <property type="match status" value="1"/>
</dbReference>
<reference evidence="2" key="1">
    <citation type="submission" date="2019-02" db="EMBL/GenBank/DDBJ databases">
        <authorList>
            <person name="Gruber-Vodicka R. H."/>
            <person name="Seah K. B. B."/>
        </authorList>
    </citation>
    <scope>NUCLEOTIDE SEQUENCE</scope>
    <source>
        <strain evidence="2">BECK_DK161</strain>
    </source>
</reference>
<dbReference type="PROSITE" id="PS00018">
    <property type="entry name" value="EF_HAND_1"/>
    <property type="match status" value="1"/>
</dbReference>
<accession>A0A450SLZ1</accession>
<dbReference type="InterPro" id="IPR018247">
    <property type="entry name" value="EF_Hand_1_Ca_BS"/>
</dbReference>
<dbReference type="InterPro" id="IPR029030">
    <property type="entry name" value="Caspase-like_dom_sf"/>
</dbReference>
<sequence>MTTPLIRTKRRVSISIILGSLLLGFIIAPLHAEGRGKPLGIRNPQGTQVGLYQESHALVIGVSGYRDGWPKLPGVQKDVQVVSQALQDNGFQVETVQDPDSGALKRAFEDFISRHGRNPENRLLFYFAGHGHTVKPKWGGDPMGYIVPRDAPDPQQDPGRFEDLALPMQRIEEYALKIHAKHAIFLFDSCFSGSLFAITRSVPENISYKTLDPVRQFITAGGADETVPDQSIFRRQFIAALAGEGDRNRDGFVTGLEMGEFLQETVINYSKGGQHPQYGKIRNPYLDKGDFVFVTGKADKTSADGKDVEMPDEAGFETGFQYPDPEAQSEENLISPERVIGGDYRIVNDRPWRRKTLVRLPEKEIFQPRAKVVDGDLFIVYLEKPGDAGPSRMYLKEYNARNGRITRVDTLHYDGGGYHFSSNQNLKIVGDFVYYFADSDADSGGGRKYRIGSGAPATEEDLFYERDDWLMAAVSPNGRYIAAANSGGYADFVLEGASKEFRLAIGDGKGEFTGISLYDRASKQRNVLFRQEYTGDWSIGKILWSDDSARIYFDNSGAVACIWEYDVPERLLSKIVPEHGALHPFFFRYKNKDYILYVENGNALMVATR</sequence>
<dbReference type="PROSITE" id="PS50208">
    <property type="entry name" value="CASPASE_P20"/>
    <property type="match status" value="1"/>
</dbReference>
<evidence type="ECO:0000259" key="1">
    <source>
        <dbReference type="PROSITE" id="PS50208"/>
    </source>
</evidence>
<feature type="domain" description="Caspase family p20" evidence="1">
    <location>
        <begin position="53"/>
        <end position="131"/>
    </location>
</feature>
<evidence type="ECO:0000313" key="2">
    <source>
        <dbReference type="EMBL" id="VFJ54625.1"/>
    </source>
</evidence>
<organism evidence="2">
    <name type="scientific">Candidatus Kentrum sp. DK</name>
    <dbReference type="NCBI Taxonomy" id="2126562"/>
    <lineage>
        <taxon>Bacteria</taxon>
        <taxon>Pseudomonadati</taxon>
        <taxon>Pseudomonadota</taxon>
        <taxon>Gammaproteobacteria</taxon>
        <taxon>Candidatus Kentrum</taxon>
    </lineage>
</organism>